<organism evidence="3 4">
    <name type="scientific">Xenorhabdus innexi</name>
    <dbReference type="NCBI Taxonomy" id="290109"/>
    <lineage>
        <taxon>Bacteria</taxon>
        <taxon>Pseudomonadati</taxon>
        <taxon>Pseudomonadota</taxon>
        <taxon>Gammaproteobacteria</taxon>
        <taxon>Enterobacterales</taxon>
        <taxon>Morganellaceae</taxon>
        <taxon>Xenorhabdus</taxon>
    </lineage>
</organism>
<evidence type="ECO:0000313" key="5">
    <source>
        <dbReference type="Proteomes" id="UP000224871"/>
    </source>
</evidence>
<dbReference type="AlphaFoldDB" id="A0A1N6MSR3"/>
<reference evidence="2 5" key="3">
    <citation type="journal article" date="2017" name="Nat. Microbiol.">
        <title>Natural product diversity associated with the nematode symbionts Photorhabdus and Xenorhabdus.</title>
        <authorList>
            <person name="Tobias N.J."/>
            <person name="Wolff H."/>
            <person name="Djahanschiri B."/>
            <person name="Grundmann F."/>
            <person name="Kronenwerth M."/>
            <person name="Shi Y.M."/>
            <person name="Simonyi S."/>
            <person name="Grun P."/>
            <person name="Shapiro-Ilan D."/>
            <person name="Pidot S.J."/>
            <person name="Stinear T.P."/>
            <person name="Ebersberger I."/>
            <person name="Bode H.B."/>
        </authorList>
    </citation>
    <scope>NUCLEOTIDE SEQUENCE [LARGE SCALE GENOMIC DNA]</scope>
    <source>
        <strain evidence="2 5">DSM 16336</strain>
    </source>
</reference>
<feature type="signal peptide" evidence="1">
    <location>
        <begin position="1"/>
        <end position="24"/>
    </location>
</feature>
<protein>
    <submittedName>
        <fullName evidence="3">Uncharacterized protein</fullName>
    </submittedName>
</protein>
<name>A0A1N6MSR3_9GAMM</name>
<keyword evidence="5" id="KW-1185">Reference proteome</keyword>
<reference evidence="3" key="2">
    <citation type="submission" date="2016-12" db="EMBL/GenBank/DDBJ databases">
        <authorList>
            <person name="Song W.-J."/>
            <person name="Kurnit D.M."/>
        </authorList>
    </citation>
    <scope>NUCLEOTIDE SEQUENCE [LARGE SCALE GENOMIC DNA]</scope>
    <source>
        <strain evidence="3">HGB1681</strain>
    </source>
</reference>
<evidence type="ECO:0000313" key="3">
    <source>
        <dbReference type="EMBL" id="SIP71885.1"/>
    </source>
</evidence>
<gene>
    <name evidence="2" type="ORF">Xinn_00968</name>
    <name evidence="3" type="ORF">XIS1_1280015</name>
</gene>
<dbReference type="EMBL" id="FTLG01000033">
    <property type="protein sequence ID" value="SIP71885.1"/>
    <property type="molecule type" value="Genomic_DNA"/>
</dbReference>
<dbReference type="RefSeq" id="WP_086955184.1">
    <property type="nucleotide sequence ID" value="NZ_CAWNQC010000281.1"/>
</dbReference>
<proteinExistence type="predicted"/>
<evidence type="ECO:0000256" key="1">
    <source>
        <dbReference type="SAM" id="SignalP"/>
    </source>
</evidence>
<evidence type="ECO:0000313" key="2">
    <source>
        <dbReference type="EMBL" id="PHM37295.1"/>
    </source>
</evidence>
<dbReference type="Proteomes" id="UP000196435">
    <property type="component" value="Unassembled WGS sequence"/>
</dbReference>
<dbReference type="EMBL" id="NIBU01000008">
    <property type="protein sequence ID" value="PHM37295.1"/>
    <property type="molecule type" value="Genomic_DNA"/>
</dbReference>
<evidence type="ECO:0000313" key="4">
    <source>
        <dbReference type="Proteomes" id="UP000196435"/>
    </source>
</evidence>
<accession>A0A1N6MSR3</accession>
<keyword evidence="1" id="KW-0732">Signal</keyword>
<reference evidence="4" key="1">
    <citation type="submission" date="2016-12" db="EMBL/GenBank/DDBJ databases">
        <authorList>
            <person name="Gaudriault S."/>
        </authorList>
    </citation>
    <scope>NUCLEOTIDE SEQUENCE [LARGE SCALE GENOMIC DNA]</scope>
    <source>
        <strain evidence="4">HGB1681 (deposited as PTA-6826 in the American Type Culture Collection)</strain>
    </source>
</reference>
<dbReference type="Proteomes" id="UP000224871">
    <property type="component" value="Unassembled WGS sequence"/>
</dbReference>
<feature type="chain" id="PRO_5012545963" evidence="1">
    <location>
        <begin position="25"/>
        <end position="139"/>
    </location>
</feature>
<sequence>MKLFNGISCLFACGILVTCGIAEAISYNQVGNSQPNNNYKHPPNIQFGKSCVQGKPYKGYILSVATGYDREDPYRIGVSVAKDAKSNEFYWIKYTDNTLLGKAFLSNALYAASSGQKIYAQCEHTDNEISTLWIGPDAW</sequence>